<dbReference type="EMBL" id="CM042018">
    <property type="protein sequence ID" value="KAI3830040.1"/>
    <property type="molecule type" value="Genomic_DNA"/>
</dbReference>
<name>A0ACB9KCP5_9ASTR</name>
<evidence type="ECO:0000313" key="2">
    <source>
        <dbReference type="Proteomes" id="UP001056120"/>
    </source>
</evidence>
<comment type="caution">
    <text evidence="1">The sequence shown here is derived from an EMBL/GenBank/DDBJ whole genome shotgun (WGS) entry which is preliminary data.</text>
</comment>
<gene>
    <name evidence="1" type="ORF">L1987_04172</name>
</gene>
<proteinExistence type="predicted"/>
<dbReference type="Proteomes" id="UP001056120">
    <property type="component" value="Linkage Group LG01"/>
</dbReference>
<evidence type="ECO:0000313" key="1">
    <source>
        <dbReference type="EMBL" id="KAI3830040.1"/>
    </source>
</evidence>
<accession>A0ACB9KCP5</accession>
<protein>
    <submittedName>
        <fullName evidence="1">Uncharacterized protein</fullName>
    </submittedName>
</protein>
<organism evidence="1 2">
    <name type="scientific">Smallanthus sonchifolius</name>
    <dbReference type="NCBI Taxonomy" id="185202"/>
    <lineage>
        <taxon>Eukaryota</taxon>
        <taxon>Viridiplantae</taxon>
        <taxon>Streptophyta</taxon>
        <taxon>Embryophyta</taxon>
        <taxon>Tracheophyta</taxon>
        <taxon>Spermatophyta</taxon>
        <taxon>Magnoliopsida</taxon>
        <taxon>eudicotyledons</taxon>
        <taxon>Gunneridae</taxon>
        <taxon>Pentapetalae</taxon>
        <taxon>asterids</taxon>
        <taxon>campanulids</taxon>
        <taxon>Asterales</taxon>
        <taxon>Asteraceae</taxon>
        <taxon>Asteroideae</taxon>
        <taxon>Heliantheae alliance</taxon>
        <taxon>Millerieae</taxon>
        <taxon>Smallanthus</taxon>
    </lineage>
</organism>
<sequence>MYYLESPRYWSRMLAMEHAAVLVFCQKCRNSFSLTSFCFKMDYHAAMEIGGQLLYIQMIKLLIFQLIIIIESCFVICSCPIYDTCICIFIDHSNLTPICYIVEGSI</sequence>
<keyword evidence="2" id="KW-1185">Reference proteome</keyword>
<reference evidence="1 2" key="2">
    <citation type="journal article" date="2022" name="Mol. Ecol. Resour.">
        <title>The genomes of chicory, endive, great burdock and yacon provide insights into Asteraceae paleo-polyploidization history and plant inulin production.</title>
        <authorList>
            <person name="Fan W."/>
            <person name="Wang S."/>
            <person name="Wang H."/>
            <person name="Wang A."/>
            <person name="Jiang F."/>
            <person name="Liu H."/>
            <person name="Zhao H."/>
            <person name="Xu D."/>
            <person name="Zhang Y."/>
        </authorList>
    </citation>
    <scope>NUCLEOTIDE SEQUENCE [LARGE SCALE GENOMIC DNA]</scope>
    <source>
        <strain evidence="2">cv. Yunnan</strain>
        <tissue evidence="1">Leaves</tissue>
    </source>
</reference>
<reference evidence="2" key="1">
    <citation type="journal article" date="2022" name="Mol. Ecol. Resour.">
        <title>The genomes of chicory, endive, great burdock and yacon provide insights into Asteraceae palaeo-polyploidization history and plant inulin production.</title>
        <authorList>
            <person name="Fan W."/>
            <person name="Wang S."/>
            <person name="Wang H."/>
            <person name="Wang A."/>
            <person name="Jiang F."/>
            <person name="Liu H."/>
            <person name="Zhao H."/>
            <person name="Xu D."/>
            <person name="Zhang Y."/>
        </authorList>
    </citation>
    <scope>NUCLEOTIDE SEQUENCE [LARGE SCALE GENOMIC DNA]</scope>
    <source>
        <strain evidence="2">cv. Yunnan</strain>
    </source>
</reference>